<dbReference type="HOGENOM" id="CLU_053597_3_0_1"/>
<evidence type="ECO:0000256" key="2">
    <source>
        <dbReference type="SAM" id="SignalP"/>
    </source>
</evidence>
<dbReference type="SMART" id="SM00718">
    <property type="entry name" value="DM4_12"/>
    <property type="match status" value="1"/>
</dbReference>
<name>B4QT64_DROSI</name>
<sequence length="411" mass="46266">MVEIKGQIIDSVGIMSATWLTLLFTAWLLGECQSSSPDEFVPPATSHEAGKVNNVTLTPPGHRVVAQGKAQDFDRDLDQDPLTPHAAPSSQRKLSRGKRFVAFPQGSSASGAVCLTTGVIGNPNLLYLSLGINWGVAYDLPNVTWVLQNAHGWTTKKSAQAQIKRRHRRELYGRLETMIDSRDLWSPPTLMTMMERADDSTASTSTFASAPESLVTSSHLLHRRWQRVLSRPKRYLSFPEGSSFSVAVCFTVGIIGNPYYGYNSFGLNWGVAYDLPNTTWVLQNLHGFATHPVAPAVLRRRSRSAIYRQIEAVVDNMGYNGRDCILRTLCESRQYFQRTKMSMVGEMLRTIFSLPKQRIFTRELHENADIVHYDQAYRNAHTDDCTQYNCHFSLLELAFGKYTTPPKNYYA</sequence>
<dbReference type="PANTHER" id="PTHR21398">
    <property type="entry name" value="AGAP007094-PA"/>
    <property type="match status" value="1"/>
</dbReference>
<accession>B4QT64</accession>
<dbReference type="PhylomeDB" id="B4QT64"/>
<feature type="region of interest" description="Disordered" evidence="1">
    <location>
        <begin position="74"/>
        <end position="93"/>
    </location>
</feature>
<feature type="chain" id="PRO_5002824617" evidence="2">
    <location>
        <begin position="35"/>
        <end position="411"/>
    </location>
</feature>
<gene>
    <name evidence="3" type="primary">Dsim\GD18290</name>
    <name evidence="3" type="ORF">Dsim_GD18290</name>
</gene>
<dbReference type="OrthoDB" id="8185446at2759"/>
<dbReference type="Proteomes" id="UP000000304">
    <property type="component" value="Chromosome 3R"/>
</dbReference>
<keyword evidence="4" id="KW-1185">Reference proteome</keyword>
<dbReference type="OMA" id="WSPPTLM"/>
<reference evidence="3 4" key="1">
    <citation type="journal article" date="2007" name="Nature">
        <title>Evolution of genes and genomes on the Drosophila phylogeny.</title>
        <authorList>
            <consortium name="Drosophila 12 Genomes Consortium"/>
            <person name="Clark A.G."/>
            <person name="Eisen M.B."/>
            <person name="Smith D.R."/>
            <person name="Bergman C.M."/>
            <person name="Oliver B."/>
            <person name="Markow T.A."/>
            <person name="Kaufman T.C."/>
            <person name="Kellis M."/>
            <person name="Gelbart W."/>
            <person name="Iyer V.N."/>
            <person name="Pollard D.A."/>
            <person name="Sackton T.B."/>
            <person name="Larracuente A.M."/>
            <person name="Singh N.D."/>
            <person name="Abad J.P."/>
            <person name="Abt D.N."/>
            <person name="Adryan B."/>
            <person name="Aguade M."/>
            <person name="Akashi H."/>
            <person name="Anderson W.W."/>
            <person name="Aquadro C.F."/>
            <person name="Ardell D.H."/>
            <person name="Arguello R."/>
            <person name="Artieri C.G."/>
            <person name="Barbash D.A."/>
            <person name="Barker D."/>
            <person name="Barsanti P."/>
            <person name="Batterham P."/>
            <person name="Batzoglou S."/>
            <person name="Begun D."/>
            <person name="Bhutkar A."/>
            <person name="Blanco E."/>
            <person name="Bosak S.A."/>
            <person name="Bradley R.K."/>
            <person name="Brand A.D."/>
            <person name="Brent M.R."/>
            <person name="Brooks A.N."/>
            <person name="Brown R.H."/>
            <person name="Butlin R.K."/>
            <person name="Caggese C."/>
            <person name="Calvi B.R."/>
            <person name="Bernardo de Carvalho A."/>
            <person name="Caspi A."/>
            <person name="Castrezana S."/>
            <person name="Celniker S.E."/>
            <person name="Chang J.L."/>
            <person name="Chapple C."/>
            <person name="Chatterji S."/>
            <person name="Chinwalla A."/>
            <person name="Civetta A."/>
            <person name="Clifton S.W."/>
            <person name="Comeron J.M."/>
            <person name="Costello J.C."/>
            <person name="Coyne J.A."/>
            <person name="Daub J."/>
            <person name="David R.G."/>
            <person name="Delcher A.L."/>
            <person name="Delehaunty K."/>
            <person name="Do C.B."/>
            <person name="Ebling H."/>
            <person name="Edwards K."/>
            <person name="Eickbush T."/>
            <person name="Evans J.D."/>
            <person name="Filipski A."/>
            <person name="Findeiss S."/>
            <person name="Freyhult E."/>
            <person name="Fulton L."/>
            <person name="Fulton R."/>
            <person name="Garcia A.C."/>
            <person name="Gardiner A."/>
            <person name="Garfield D.A."/>
            <person name="Garvin B.E."/>
            <person name="Gibson G."/>
            <person name="Gilbert D."/>
            <person name="Gnerre S."/>
            <person name="Godfrey J."/>
            <person name="Good R."/>
            <person name="Gotea V."/>
            <person name="Gravely B."/>
            <person name="Greenberg A.J."/>
            <person name="Griffiths-Jones S."/>
            <person name="Gross S."/>
            <person name="Guigo R."/>
            <person name="Gustafson E.A."/>
            <person name="Haerty W."/>
            <person name="Hahn M.W."/>
            <person name="Halligan D.L."/>
            <person name="Halpern A.L."/>
            <person name="Halter G.M."/>
            <person name="Han M.V."/>
            <person name="Heger A."/>
            <person name="Hillier L."/>
            <person name="Hinrichs A.S."/>
            <person name="Holmes I."/>
            <person name="Hoskins R.A."/>
            <person name="Hubisz M.J."/>
            <person name="Hultmark D."/>
            <person name="Huntley M.A."/>
            <person name="Jaffe D.B."/>
            <person name="Jagadeeshan S."/>
            <person name="Jeck W.R."/>
            <person name="Johnson J."/>
            <person name="Jones C.D."/>
            <person name="Jordan W.C."/>
            <person name="Karpen G.H."/>
            <person name="Kataoka E."/>
            <person name="Keightley P.D."/>
            <person name="Kheradpour P."/>
            <person name="Kirkness E.F."/>
            <person name="Koerich L.B."/>
            <person name="Kristiansen K."/>
            <person name="Kudrna D."/>
            <person name="Kulathinal R.J."/>
            <person name="Kumar S."/>
            <person name="Kwok R."/>
            <person name="Lander E."/>
            <person name="Langley C.H."/>
            <person name="Lapoint R."/>
            <person name="Lazzaro B.P."/>
            <person name="Lee S.J."/>
            <person name="Levesque L."/>
            <person name="Li R."/>
            <person name="Lin C.F."/>
            <person name="Lin M.F."/>
            <person name="Lindblad-Toh K."/>
            <person name="Llopart A."/>
            <person name="Long M."/>
            <person name="Low L."/>
            <person name="Lozovsky E."/>
            <person name="Lu J."/>
            <person name="Luo M."/>
            <person name="Machado C.A."/>
            <person name="Makalowski W."/>
            <person name="Marzo M."/>
            <person name="Matsuda M."/>
            <person name="Matzkin L."/>
            <person name="McAllister B."/>
            <person name="McBride C.S."/>
            <person name="McKernan B."/>
            <person name="McKernan K."/>
            <person name="Mendez-Lago M."/>
            <person name="Minx P."/>
            <person name="Mollenhauer M.U."/>
            <person name="Montooth K."/>
            <person name="Mount S.M."/>
            <person name="Mu X."/>
            <person name="Myers E."/>
            <person name="Negre B."/>
            <person name="Newfeld S."/>
            <person name="Nielsen R."/>
            <person name="Noor M.A."/>
            <person name="O'Grady P."/>
            <person name="Pachter L."/>
            <person name="Papaceit M."/>
            <person name="Parisi M.J."/>
            <person name="Parisi M."/>
            <person name="Parts L."/>
            <person name="Pedersen J.S."/>
            <person name="Pesole G."/>
            <person name="Phillippy A.M."/>
            <person name="Ponting C.P."/>
            <person name="Pop M."/>
            <person name="Porcelli D."/>
            <person name="Powell J.R."/>
            <person name="Prohaska S."/>
            <person name="Pruitt K."/>
            <person name="Puig M."/>
            <person name="Quesneville H."/>
            <person name="Ram K.R."/>
            <person name="Rand D."/>
            <person name="Rasmussen M.D."/>
            <person name="Reed L.K."/>
            <person name="Reenan R."/>
            <person name="Reily A."/>
            <person name="Remington K.A."/>
            <person name="Rieger T.T."/>
            <person name="Ritchie M.G."/>
            <person name="Robin C."/>
            <person name="Rogers Y.H."/>
            <person name="Rohde C."/>
            <person name="Rozas J."/>
            <person name="Rubenfield M.J."/>
            <person name="Ruiz A."/>
            <person name="Russo S."/>
            <person name="Salzberg S.L."/>
            <person name="Sanchez-Gracia A."/>
            <person name="Saranga D.J."/>
            <person name="Sato H."/>
            <person name="Schaeffer S.W."/>
            <person name="Schatz M.C."/>
            <person name="Schlenke T."/>
            <person name="Schwartz R."/>
            <person name="Segarra C."/>
            <person name="Singh R.S."/>
            <person name="Sirot L."/>
            <person name="Sirota M."/>
            <person name="Sisneros N.B."/>
            <person name="Smith C.D."/>
            <person name="Smith T.F."/>
            <person name="Spieth J."/>
            <person name="Stage D.E."/>
            <person name="Stark A."/>
            <person name="Stephan W."/>
            <person name="Strausberg R.L."/>
            <person name="Strempel S."/>
            <person name="Sturgill D."/>
            <person name="Sutton G."/>
            <person name="Sutton G.G."/>
            <person name="Tao W."/>
            <person name="Teichmann S."/>
            <person name="Tobari Y.N."/>
            <person name="Tomimura Y."/>
            <person name="Tsolas J.M."/>
            <person name="Valente V.L."/>
            <person name="Venter E."/>
            <person name="Venter J.C."/>
            <person name="Vicario S."/>
            <person name="Vieira F.G."/>
            <person name="Vilella A.J."/>
            <person name="Villasante A."/>
            <person name="Walenz B."/>
            <person name="Wang J."/>
            <person name="Wasserman M."/>
            <person name="Watts T."/>
            <person name="Wilson D."/>
            <person name="Wilson R.K."/>
            <person name="Wing R.A."/>
            <person name="Wolfner M.F."/>
            <person name="Wong A."/>
            <person name="Wong G.K."/>
            <person name="Wu C.I."/>
            <person name="Wu G."/>
            <person name="Yamamoto D."/>
            <person name="Yang H.P."/>
            <person name="Yang S.P."/>
            <person name="Yorke J.A."/>
            <person name="Yoshida K."/>
            <person name="Zdobnov E."/>
            <person name="Zhang P."/>
            <person name="Zhang Y."/>
            <person name="Zimin A.V."/>
            <person name="Baldwin J."/>
            <person name="Abdouelleil A."/>
            <person name="Abdulkadir J."/>
            <person name="Abebe A."/>
            <person name="Abera B."/>
            <person name="Abreu J."/>
            <person name="Acer S.C."/>
            <person name="Aftuck L."/>
            <person name="Alexander A."/>
            <person name="An P."/>
            <person name="Anderson E."/>
            <person name="Anderson S."/>
            <person name="Arachi H."/>
            <person name="Azer M."/>
            <person name="Bachantsang P."/>
            <person name="Barry A."/>
            <person name="Bayul T."/>
            <person name="Berlin A."/>
            <person name="Bessette D."/>
            <person name="Bloom T."/>
            <person name="Blye J."/>
            <person name="Boguslavskiy L."/>
            <person name="Bonnet C."/>
            <person name="Boukhgalter B."/>
            <person name="Bourzgui I."/>
            <person name="Brown A."/>
            <person name="Cahill P."/>
            <person name="Channer S."/>
            <person name="Cheshatsang Y."/>
            <person name="Chuda L."/>
            <person name="Citroen M."/>
            <person name="Collymore A."/>
            <person name="Cooke P."/>
            <person name="Costello M."/>
            <person name="D'Aco K."/>
            <person name="Daza R."/>
            <person name="De Haan G."/>
            <person name="DeGray S."/>
            <person name="DeMaso C."/>
            <person name="Dhargay N."/>
            <person name="Dooley K."/>
            <person name="Dooley E."/>
            <person name="Doricent M."/>
            <person name="Dorje P."/>
            <person name="Dorjee K."/>
            <person name="Dupes A."/>
            <person name="Elong R."/>
            <person name="Falk J."/>
            <person name="Farina A."/>
            <person name="Faro S."/>
            <person name="Ferguson D."/>
            <person name="Fisher S."/>
            <person name="Foley C.D."/>
            <person name="Franke A."/>
            <person name="Friedrich D."/>
            <person name="Gadbois L."/>
            <person name="Gearin G."/>
            <person name="Gearin C.R."/>
            <person name="Giannoukos G."/>
            <person name="Goode T."/>
            <person name="Graham J."/>
            <person name="Grandbois E."/>
            <person name="Grewal S."/>
            <person name="Gyaltsen K."/>
            <person name="Hafez N."/>
            <person name="Hagos B."/>
            <person name="Hall J."/>
            <person name="Henson C."/>
            <person name="Hollinger A."/>
            <person name="Honan T."/>
            <person name="Huard M.D."/>
            <person name="Hughes L."/>
            <person name="Hurhula B."/>
            <person name="Husby M.E."/>
            <person name="Kamat A."/>
            <person name="Kanga B."/>
            <person name="Kashin S."/>
            <person name="Khazanovich D."/>
            <person name="Kisner P."/>
            <person name="Lance K."/>
            <person name="Lara M."/>
            <person name="Lee W."/>
            <person name="Lennon N."/>
            <person name="Letendre F."/>
            <person name="LeVine R."/>
            <person name="Lipovsky A."/>
            <person name="Liu X."/>
            <person name="Liu J."/>
            <person name="Liu S."/>
            <person name="Lokyitsang T."/>
            <person name="Lokyitsang Y."/>
            <person name="Lubonja R."/>
            <person name="Lui A."/>
            <person name="MacDonald P."/>
            <person name="Magnisalis V."/>
            <person name="Maru K."/>
            <person name="Matthews C."/>
            <person name="McCusker W."/>
            <person name="McDonough S."/>
            <person name="Mehta T."/>
            <person name="Meldrim J."/>
            <person name="Meneus L."/>
            <person name="Mihai O."/>
            <person name="Mihalev A."/>
            <person name="Mihova T."/>
            <person name="Mittelman R."/>
            <person name="Mlenga V."/>
            <person name="Montmayeur A."/>
            <person name="Mulrain L."/>
            <person name="Navidi A."/>
            <person name="Naylor J."/>
            <person name="Negash T."/>
            <person name="Nguyen T."/>
            <person name="Nguyen N."/>
            <person name="Nicol R."/>
            <person name="Norbu C."/>
            <person name="Norbu N."/>
            <person name="Novod N."/>
            <person name="O'Neill B."/>
            <person name="Osman S."/>
            <person name="Markiewicz E."/>
            <person name="Oyono O.L."/>
            <person name="Patti C."/>
            <person name="Phunkhang P."/>
            <person name="Pierre F."/>
            <person name="Priest M."/>
            <person name="Raghuraman S."/>
            <person name="Rege F."/>
            <person name="Reyes R."/>
            <person name="Rise C."/>
            <person name="Rogov P."/>
            <person name="Ross K."/>
            <person name="Ryan E."/>
            <person name="Settipalli S."/>
            <person name="Shea T."/>
            <person name="Sherpa N."/>
            <person name="Shi L."/>
            <person name="Shih D."/>
            <person name="Sparrow T."/>
            <person name="Spaulding J."/>
            <person name="Stalker J."/>
            <person name="Stange-Thomann N."/>
            <person name="Stavropoulos S."/>
            <person name="Stone C."/>
            <person name="Strader C."/>
            <person name="Tesfaye S."/>
            <person name="Thomson T."/>
            <person name="Thoulutsang Y."/>
            <person name="Thoulutsang D."/>
            <person name="Topham K."/>
            <person name="Topping I."/>
            <person name="Tsamla T."/>
            <person name="Vassiliev H."/>
            <person name="Vo A."/>
            <person name="Wangchuk T."/>
            <person name="Wangdi T."/>
            <person name="Weiand M."/>
            <person name="Wilkinson J."/>
            <person name="Wilson A."/>
            <person name="Yadav S."/>
            <person name="Young G."/>
            <person name="Yu Q."/>
            <person name="Zembek L."/>
            <person name="Zhong D."/>
            <person name="Zimmer A."/>
            <person name="Zwirko Z."/>
            <person name="Jaffe D.B."/>
            <person name="Alvarez P."/>
            <person name="Brockman W."/>
            <person name="Butler J."/>
            <person name="Chin C."/>
            <person name="Gnerre S."/>
            <person name="Grabherr M."/>
            <person name="Kleber M."/>
            <person name="Mauceli E."/>
            <person name="MacCallum I."/>
        </authorList>
    </citation>
    <scope>NUCLEOTIDE SEQUENCE [LARGE SCALE GENOMIC DNA]</scope>
    <source>
        <strain evidence="4">white501</strain>
    </source>
</reference>
<evidence type="ECO:0000313" key="4">
    <source>
        <dbReference type="Proteomes" id="UP000000304"/>
    </source>
</evidence>
<dbReference type="EMBL" id="CM000364">
    <property type="protein sequence ID" value="EDX14228.1"/>
    <property type="molecule type" value="Genomic_DNA"/>
</dbReference>
<protein>
    <submittedName>
        <fullName evidence="3">GD18290</fullName>
    </submittedName>
</protein>
<dbReference type="PANTHER" id="PTHR21398:SF7">
    <property type="entry name" value="LP19941P"/>
    <property type="match status" value="1"/>
</dbReference>
<evidence type="ECO:0000313" key="3">
    <source>
        <dbReference type="EMBL" id="EDX14228.1"/>
    </source>
</evidence>
<proteinExistence type="predicted"/>
<organism evidence="3 4">
    <name type="scientific">Drosophila simulans</name>
    <name type="common">Fruit fly</name>
    <dbReference type="NCBI Taxonomy" id="7240"/>
    <lineage>
        <taxon>Eukaryota</taxon>
        <taxon>Metazoa</taxon>
        <taxon>Ecdysozoa</taxon>
        <taxon>Arthropoda</taxon>
        <taxon>Hexapoda</taxon>
        <taxon>Insecta</taxon>
        <taxon>Pterygota</taxon>
        <taxon>Neoptera</taxon>
        <taxon>Endopterygota</taxon>
        <taxon>Diptera</taxon>
        <taxon>Brachycera</taxon>
        <taxon>Muscomorpha</taxon>
        <taxon>Ephydroidea</taxon>
        <taxon>Drosophilidae</taxon>
        <taxon>Drosophila</taxon>
        <taxon>Sophophora</taxon>
    </lineage>
</organism>
<feature type="signal peptide" evidence="2">
    <location>
        <begin position="1"/>
        <end position="34"/>
    </location>
</feature>
<dbReference type="AlphaFoldDB" id="B4QT64"/>
<keyword evidence="2" id="KW-0732">Signal</keyword>
<dbReference type="Pfam" id="PF07841">
    <property type="entry name" value="DM4_12"/>
    <property type="match status" value="1"/>
</dbReference>
<evidence type="ECO:0000256" key="1">
    <source>
        <dbReference type="SAM" id="MobiDB-lite"/>
    </source>
</evidence>
<dbReference type="InterPro" id="IPR006631">
    <property type="entry name" value="DM4_12"/>
</dbReference>